<feature type="non-terminal residue" evidence="2">
    <location>
        <position position="1"/>
    </location>
</feature>
<dbReference type="Pfam" id="PF02254">
    <property type="entry name" value="TrkA_N"/>
    <property type="match status" value="1"/>
</dbReference>
<dbReference type="InterPro" id="IPR003148">
    <property type="entry name" value="RCK_N"/>
</dbReference>
<dbReference type="SUPFAM" id="SSF116726">
    <property type="entry name" value="TrkA C-terminal domain-like"/>
    <property type="match status" value="1"/>
</dbReference>
<keyword evidence="3" id="KW-1185">Reference proteome</keyword>
<evidence type="ECO:0000313" key="2">
    <source>
        <dbReference type="EMBL" id="MBX7502337.1"/>
    </source>
</evidence>
<evidence type="ECO:0000259" key="1">
    <source>
        <dbReference type="PROSITE" id="PS51202"/>
    </source>
</evidence>
<feature type="domain" description="RCK C-terminal" evidence="1">
    <location>
        <begin position="114"/>
        <end position="195"/>
    </location>
</feature>
<evidence type="ECO:0000313" key="3">
    <source>
        <dbReference type="Proteomes" id="UP000782554"/>
    </source>
</evidence>
<dbReference type="Gene3D" id="3.40.50.720">
    <property type="entry name" value="NAD(P)-binding Rossmann-like Domain"/>
    <property type="match status" value="1"/>
</dbReference>
<dbReference type="RefSeq" id="WP_221603536.1">
    <property type="nucleotide sequence ID" value="NZ_JAIGNU010000003.1"/>
</dbReference>
<accession>A0ABS7JXE8</accession>
<proteinExistence type="predicted"/>
<dbReference type="PANTHER" id="PTHR43833:SF7">
    <property type="entry name" value="KTR SYSTEM POTASSIUM UPTAKE PROTEIN C"/>
    <property type="match status" value="1"/>
</dbReference>
<dbReference type="PANTHER" id="PTHR43833">
    <property type="entry name" value="POTASSIUM CHANNEL PROTEIN 2-RELATED-RELATED"/>
    <property type="match status" value="1"/>
</dbReference>
<dbReference type="InterPro" id="IPR006037">
    <property type="entry name" value="RCK_C"/>
</dbReference>
<dbReference type="PROSITE" id="PS51202">
    <property type="entry name" value="RCK_C"/>
    <property type="match status" value="1"/>
</dbReference>
<dbReference type="InterPro" id="IPR036291">
    <property type="entry name" value="NAD(P)-bd_dom_sf"/>
</dbReference>
<protein>
    <submittedName>
        <fullName evidence="2">TrkA family potassium uptake protein</fullName>
    </submittedName>
</protein>
<name>A0ABS7JXE8_9SPHN</name>
<comment type="caution">
    <text evidence="2">The sequence shown here is derived from an EMBL/GenBank/DDBJ whole genome shotgun (WGS) entry which is preliminary data.</text>
</comment>
<dbReference type="Gene3D" id="3.30.70.1450">
    <property type="entry name" value="Regulator of K+ conductance, C-terminal domain"/>
    <property type="match status" value="1"/>
</dbReference>
<reference evidence="2 3" key="1">
    <citation type="submission" date="2021-08" db="EMBL/GenBank/DDBJ databases">
        <title>Comparative Genomics Analysis of the Genus Qipengyuania Reveals Extensive Genetic Diversity and Metabolic Versatility, Including the Description of Fifteen Novel Species.</title>
        <authorList>
            <person name="Liu Y."/>
        </authorList>
    </citation>
    <scope>NUCLEOTIDE SEQUENCE [LARGE SCALE GENOMIC DNA]</scope>
    <source>
        <strain evidence="2 3">YG27</strain>
    </source>
</reference>
<dbReference type="Pfam" id="PF02080">
    <property type="entry name" value="TrkA_C"/>
    <property type="match status" value="1"/>
</dbReference>
<sequence>LERMGHEVLGVDADHEIVRDHKDLLTQVVEADCTEIETLRRLGAAEFETAVVAIGTNVEASLLTVLALCDLELPNIWAKATSERHGRILDRTGAHHVVFPEQKMGERVAHLVNERLLDFLAFDDEFAIARLKAPEPIVGLPLVTSECRKKFDVTVVGVKRGGEDFIHAVPDTIIFPEDELVVSGRIANIEKFSAL</sequence>
<dbReference type="Proteomes" id="UP000782554">
    <property type="component" value="Unassembled WGS sequence"/>
</dbReference>
<dbReference type="SUPFAM" id="SSF51735">
    <property type="entry name" value="NAD(P)-binding Rossmann-fold domains"/>
    <property type="match status" value="1"/>
</dbReference>
<dbReference type="EMBL" id="JAIGNU010000003">
    <property type="protein sequence ID" value="MBX7502337.1"/>
    <property type="molecule type" value="Genomic_DNA"/>
</dbReference>
<dbReference type="InterPro" id="IPR050721">
    <property type="entry name" value="Trk_Ktr_HKT_K-transport"/>
</dbReference>
<dbReference type="InterPro" id="IPR036721">
    <property type="entry name" value="RCK_C_sf"/>
</dbReference>
<gene>
    <name evidence="2" type="ORF">K3181_12870</name>
</gene>
<organism evidence="2 3">
    <name type="scientific">Qipengyuania mesophila</name>
    <dbReference type="NCBI Taxonomy" id="2867246"/>
    <lineage>
        <taxon>Bacteria</taxon>
        <taxon>Pseudomonadati</taxon>
        <taxon>Pseudomonadota</taxon>
        <taxon>Alphaproteobacteria</taxon>
        <taxon>Sphingomonadales</taxon>
        <taxon>Erythrobacteraceae</taxon>
        <taxon>Qipengyuania</taxon>
    </lineage>
</organism>